<accession>A0A428QWX5</accession>
<reference evidence="2 3" key="1">
    <citation type="submission" date="2017-06" db="EMBL/GenBank/DDBJ databases">
        <title>Comparative genomic analysis of Ambrosia Fusariam Clade fungi.</title>
        <authorList>
            <person name="Stajich J.E."/>
            <person name="Carrillo J."/>
            <person name="Kijimoto T."/>
            <person name="Eskalen A."/>
            <person name="O'Donnell K."/>
            <person name="Kasson M."/>
        </authorList>
    </citation>
    <scope>NUCLEOTIDE SEQUENCE [LARGE SCALE GENOMIC DNA]</scope>
    <source>
        <strain evidence="2 3">NRRL62606</strain>
    </source>
</reference>
<evidence type="ECO:0000313" key="3">
    <source>
        <dbReference type="Proteomes" id="UP000287972"/>
    </source>
</evidence>
<dbReference type="PANTHER" id="PTHR40788:SF2">
    <property type="entry name" value="CLR5 DOMAIN-CONTAINING PROTEIN"/>
    <property type="match status" value="1"/>
</dbReference>
<dbReference type="Proteomes" id="UP000287972">
    <property type="component" value="Unassembled WGS sequence"/>
</dbReference>
<protein>
    <recommendedName>
        <fullName evidence="4">Clr5 domain-containing protein</fullName>
    </recommendedName>
</protein>
<evidence type="ECO:0000256" key="1">
    <source>
        <dbReference type="SAM" id="MobiDB-lite"/>
    </source>
</evidence>
<gene>
    <name evidence="2" type="ORF">CEP51_012296</name>
</gene>
<name>A0A428QWX5_9HYPO</name>
<comment type="caution">
    <text evidence="2">The sequence shown here is derived from an EMBL/GenBank/DDBJ whole genome shotgun (WGS) entry which is preliminary data.</text>
</comment>
<keyword evidence="3" id="KW-1185">Reference proteome</keyword>
<organism evidence="2 3">
    <name type="scientific">Fusarium floridanum</name>
    <dbReference type="NCBI Taxonomy" id="1325733"/>
    <lineage>
        <taxon>Eukaryota</taxon>
        <taxon>Fungi</taxon>
        <taxon>Dikarya</taxon>
        <taxon>Ascomycota</taxon>
        <taxon>Pezizomycotina</taxon>
        <taxon>Sordariomycetes</taxon>
        <taxon>Hypocreomycetidae</taxon>
        <taxon>Hypocreales</taxon>
        <taxon>Nectriaceae</taxon>
        <taxon>Fusarium</taxon>
        <taxon>Fusarium solani species complex</taxon>
    </lineage>
</organism>
<sequence length="842" mass="96508">MQPRRDFQFDPFKSDQKLGIPEDFDDGNLDGIDWSNPEKFLQAIGGPMPKMPSPAEVRREAKGRSRDIFVAYDTLNQILQRHEATIQKRWSKKTRQQRLQILLNAWPGMPASHRPDFEAFRKESKEQRERGTRYKDHFMWPYINQEDLSQPKVMPLLLNSRGRHPPPAFAAADNDAVHLGLVSRALVPIFLNQYVLILHGATTAEEYGKLISRDDHPDAFDWMHTRKQFLPGEGLLVLEVQDRLMKFLVNCCHEILHEIPAADLISNAYAVQPEPPLKTDNDASGFASLAVMAAEAPYRLPERLDLARLESLLEAKMSAAEDHVWALREDPAYFAHQFLEIQDHRQEMLKDTQGRPHPVTNKLREHLLWARITGTILTDAYISLESFTELHRQAQHLRILQNKYKADISPTKELPEEYLVCLLRFRHFLEQMAKGPMAQLKEVVASSPPMHKFFIRDPPVNADSTKILIRLKAGVKRSKVEEHLIWLLQTLWEDDYNLFLAGLPRLMDELERLLQSSPEADALVSAHVIKILGDLSIIAQCSRQLELYQPWAQTFENAAVEHLDSFKAEHIRWGEPWAKLLPAIREQNLSSAGRLAEPSGGKFTYPFDKRRTRDTVNALRKAEANLDAVWTNIDELLRSKVPELQGTAVHRFLSKPRMLRRTAEWVEPTAPTKDKKVADPDLDVLNRPLSNVFLDHSEDKVQGSKVQPKVKTKTKGVSSVKPAAALEAPEPDNPDPQPTFHVDARTLKVFRTLFFNPEVNSTPGSVLWNDFLHAMVATGFQAEKLYGSVWQFSPTKLDVERSIHFHEPHPKGKFPFEVARRHGRRLTRAYGWFGGMFILKKK</sequence>
<dbReference type="PANTHER" id="PTHR40788">
    <property type="entry name" value="CLR5 DOMAIN-CONTAINING PROTEIN-RELATED"/>
    <property type="match status" value="1"/>
</dbReference>
<feature type="compositionally biased region" description="Basic and acidic residues" evidence="1">
    <location>
        <begin position="1"/>
        <end position="16"/>
    </location>
</feature>
<evidence type="ECO:0000313" key="2">
    <source>
        <dbReference type="EMBL" id="RSL69827.1"/>
    </source>
</evidence>
<dbReference type="AlphaFoldDB" id="A0A428QWX5"/>
<feature type="region of interest" description="Disordered" evidence="1">
    <location>
        <begin position="700"/>
        <end position="738"/>
    </location>
</feature>
<feature type="region of interest" description="Disordered" evidence="1">
    <location>
        <begin position="1"/>
        <end position="31"/>
    </location>
</feature>
<proteinExistence type="predicted"/>
<evidence type="ECO:0008006" key="4">
    <source>
        <dbReference type="Google" id="ProtNLM"/>
    </source>
</evidence>
<dbReference type="EMBL" id="NKCL01000453">
    <property type="protein sequence ID" value="RSL69827.1"/>
    <property type="molecule type" value="Genomic_DNA"/>
</dbReference>